<dbReference type="CDD" id="cd01948">
    <property type="entry name" value="EAL"/>
    <property type="match status" value="1"/>
</dbReference>
<dbReference type="PANTHER" id="PTHR44757:SF2">
    <property type="entry name" value="BIOFILM ARCHITECTURE MAINTENANCE PROTEIN MBAA"/>
    <property type="match status" value="1"/>
</dbReference>
<dbReference type="SMART" id="SM00052">
    <property type="entry name" value="EAL"/>
    <property type="match status" value="1"/>
</dbReference>
<dbReference type="NCBIfam" id="TIGR00229">
    <property type="entry name" value="sensory_box"/>
    <property type="match status" value="1"/>
</dbReference>
<feature type="domain" description="GGDEF" evidence="3">
    <location>
        <begin position="304"/>
        <end position="436"/>
    </location>
</feature>
<dbReference type="PROSITE" id="PS50113">
    <property type="entry name" value="PAC"/>
    <property type="match status" value="1"/>
</dbReference>
<feature type="domain" description="EAL" evidence="2">
    <location>
        <begin position="445"/>
        <end position="697"/>
    </location>
</feature>
<dbReference type="InterPro" id="IPR000014">
    <property type="entry name" value="PAS"/>
</dbReference>
<dbReference type="Pfam" id="PF13188">
    <property type="entry name" value="PAS_8"/>
    <property type="match status" value="1"/>
</dbReference>
<sequence>MDNFLNLIKKDFHNDKKFTEIESFIFEIILKHIKDLIFIMKVENDDSFTYLFVNDIGIQHAKFGSKYSGKTFYDLQPKEIADHLHEKYSIVREQKQPYSFQDKLEVVKDTFTYGETILTPILNEKEEVVYIIGVTRDITERMNEKALLVESQQMYKSLVDHNMDAVFSLDLEGQIRSVNPSAISMMNVENSLIGLSIFDLFQHEFQSVLNKSFDQTVKGIASEGEASLLLAKKNMNVHYKTVPIITNEEVSGIFLLLRDITEKAKQATVIEHMAYHDPLTGLLNRSALKIDLKELLALSKQNKQPLVLMFMDLDRFKMLNDTLGHNSGDKLLIEVSKRLEQINHQNFNVYRYGGDEFIVVLQNTSRNGAECVAEQMIRMFKEPFYINEILYFISLSIGISIFPDDSETEDVLITMADKALYYVKQRSRADYQFYAQEMENNTNELLLIETALRRAVEHDELVLYYQPQIELASGEIVSYEALLRWKHPELGIMSPAKFIPIAEESGLIIPIGEWVIEEVCKQLWKWNEAGVSETIVAINLSAKQFQQPHLVDMIESLFNTYSITPAHIEFEITEGALQNAEEALVMIQRLKNLGVMISVDDFGTGFSSLMYLKQFPIDSLKIDQSFIKDVLNDKKDEAIVTTILHLAYHLDLSVVAEGIETQEQLEFLSRMKCQKGQGYLFSKPVHPEVLNRENQKS</sequence>
<name>A0A179SZU8_9BACI</name>
<evidence type="ECO:0000259" key="2">
    <source>
        <dbReference type="PROSITE" id="PS50883"/>
    </source>
</evidence>
<dbReference type="InterPro" id="IPR029787">
    <property type="entry name" value="Nucleotide_cyclase"/>
</dbReference>
<dbReference type="PANTHER" id="PTHR44757">
    <property type="entry name" value="DIGUANYLATE CYCLASE DGCP"/>
    <property type="match status" value="1"/>
</dbReference>
<accession>A0A179SZU8</accession>
<dbReference type="SUPFAM" id="SSF55785">
    <property type="entry name" value="PYP-like sensor domain (PAS domain)"/>
    <property type="match status" value="2"/>
</dbReference>
<dbReference type="Pfam" id="PF08448">
    <property type="entry name" value="PAS_4"/>
    <property type="match status" value="1"/>
</dbReference>
<proteinExistence type="predicted"/>
<dbReference type="RefSeq" id="WP_185653099.1">
    <property type="nucleotide sequence ID" value="NZ_LWSG01000012.1"/>
</dbReference>
<dbReference type="InterPro" id="IPR035919">
    <property type="entry name" value="EAL_sf"/>
</dbReference>
<dbReference type="Gene3D" id="3.30.450.20">
    <property type="entry name" value="PAS domain"/>
    <property type="match status" value="2"/>
</dbReference>
<comment type="caution">
    <text evidence="4">The sequence shown here is derived from an EMBL/GenBank/DDBJ whole genome shotgun (WGS) entry which is preliminary data.</text>
</comment>
<dbReference type="STRING" id="152268.A6K24_03765"/>
<dbReference type="Pfam" id="PF00990">
    <property type="entry name" value="GGDEF"/>
    <property type="match status" value="1"/>
</dbReference>
<dbReference type="InterPro" id="IPR035965">
    <property type="entry name" value="PAS-like_dom_sf"/>
</dbReference>
<dbReference type="Gene3D" id="3.20.20.450">
    <property type="entry name" value="EAL domain"/>
    <property type="match status" value="1"/>
</dbReference>
<dbReference type="Proteomes" id="UP000078534">
    <property type="component" value="Unassembled WGS sequence"/>
</dbReference>
<feature type="domain" description="PAC" evidence="1">
    <location>
        <begin position="98"/>
        <end position="150"/>
    </location>
</feature>
<dbReference type="SMART" id="SM00091">
    <property type="entry name" value="PAS"/>
    <property type="match status" value="1"/>
</dbReference>
<evidence type="ECO:0008006" key="6">
    <source>
        <dbReference type="Google" id="ProtNLM"/>
    </source>
</evidence>
<evidence type="ECO:0000259" key="3">
    <source>
        <dbReference type="PROSITE" id="PS50887"/>
    </source>
</evidence>
<dbReference type="Pfam" id="PF00563">
    <property type="entry name" value="EAL"/>
    <property type="match status" value="1"/>
</dbReference>
<dbReference type="PROSITE" id="PS50887">
    <property type="entry name" value="GGDEF"/>
    <property type="match status" value="1"/>
</dbReference>
<evidence type="ECO:0000313" key="5">
    <source>
        <dbReference type="Proteomes" id="UP000078534"/>
    </source>
</evidence>
<dbReference type="GO" id="GO:0006355">
    <property type="term" value="P:regulation of DNA-templated transcription"/>
    <property type="evidence" value="ECO:0007669"/>
    <property type="project" value="InterPro"/>
</dbReference>
<organism evidence="4 5">
    <name type="scientific">Metabacillus litoralis</name>
    <dbReference type="NCBI Taxonomy" id="152268"/>
    <lineage>
        <taxon>Bacteria</taxon>
        <taxon>Bacillati</taxon>
        <taxon>Bacillota</taxon>
        <taxon>Bacilli</taxon>
        <taxon>Bacillales</taxon>
        <taxon>Bacillaceae</taxon>
        <taxon>Metabacillus</taxon>
    </lineage>
</organism>
<dbReference type="InterPro" id="IPR000160">
    <property type="entry name" value="GGDEF_dom"/>
</dbReference>
<dbReference type="EMBL" id="LWSG01000012">
    <property type="protein sequence ID" value="OAS86640.1"/>
    <property type="molecule type" value="Genomic_DNA"/>
</dbReference>
<dbReference type="InterPro" id="IPR001633">
    <property type="entry name" value="EAL_dom"/>
</dbReference>
<dbReference type="InterPro" id="IPR052155">
    <property type="entry name" value="Biofilm_reg_signaling"/>
</dbReference>
<dbReference type="NCBIfam" id="TIGR00254">
    <property type="entry name" value="GGDEF"/>
    <property type="match status" value="1"/>
</dbReference>
<dbReference type="InterPro" id="IPR013656">
    <property type="entry name" value="PAS_4"/>
</dbReference>
<dbReference type="Gene3D" id="3.30.70.270">
    <property type="match status" value="1"/>
</dbReference>
<dbReference type="InterPro" id="IPR000700">
    <property type="entry name" value="PAS-assoc_C"/>
</dbReference>
<dbReference type="FunFam" id="3.30.70.270:FF:000001">
    <property type="entry name" value="Diguanylate cyclase domain protein"/>
    <property type="match status" value="1"/>
</dbReference>
<dbReference type="CDD" id="cd00130">
    <property type="entry name" value="PAS"/>
    <property type="match status" value="1"/>
</dbReference>
<evidence type="ECO:0000313" key="4">
    <source>
        <dbReference type="EMBL" id="OAS86640.1"/>
    </source>
</evidence>
<protein>
    <recommendedName>
        <fullName evidence="6">EAL domain-containing protein</fullName>
    </recommendedName>
</protein>
<dbReference type="AlphaFoldDB" id="A0A179SZU8"/>
<evidence type="ECO:0000259" key="1">
    <source>
        <dbReference type="PROSITE" id="PS50113"/>
    </source>
</evidence>
<reference evidence="5" key="1">
    <citation type="submission" date="2016-04" db="EMBL/GenBank/DDBJ databases">
        <authorList>
            <person name="Lyu Z."/>
            <person name="Lyu W."/>
        </authorList>
    </citation>
    <scope>NUCLEOTIDE SEQUENCE [LARGE SCALE GENOMIC DNA]</scope>
    <source>
        <strain evidence="5">C44</strain>
    </source>
</reference>
<dbReference type="PROSITE" id="PS50883">
    <property type="entry name" value="EAL"/>
    <property type="match status" value="1"/>
</dbReference>
<gene>
    <name evidence="4" type="ORF">A6K24_03765</name>
</gene>
<dbReference type="SMART" id="SM00267">
    <property type="entry name" value="GGDEF"/>
    <property type="match status" value="1"/>
</dbReference>
<dbReference type="InterPro" id="IPR043128">
    <property type="entry name" value="Rev_trsase/Diguanyl_cyclase"/>
</dbReference>
<dbReference type="SUPFAM" id="SSF141868">
    <property type="entry name" value="EAL domain-like"/>
    <property type="match status" value="1"/>
</dbReference>
<dbReference type="FunFam" id="3.20.20.450:FF:000001">
    <property type="entry name" value="Cyclic di-GMP phosphodiesterase yahA"/>
    <property type="match status" value="1"/>
</dbReference>
<dbReference type="CDD" id="cd01949">
    <property type="entry name" value="GGDEF"/>
    <property type="match status" value="1"/>
</dbReference>
<keyword evidence="5" id="KW-1185">Reference proteome</keyword>
<dbReference type="SUPFAM" id="SSF55073">
    <property type="entry name" value="Nucleotide cyclase"/>
    <property type="match status" value="1"/>
</dbReference>